<dbReference type="PANTHER" id="PTHR11699">
    <property type="entry name" value="ALDEHYDE DEHYDROGENASE-RELATED"/>
    <property type="match status" value="1"/>
</dbReference>
<dbReference type="Gene3D" id="3.40.605.10">
    <property type="entry name" value="Aldehyde Dehydrogenase, Chain A, domain 1"/>
    <property type="match status" value="1"/>
</dbReference>
<dbReference type="InterPro" id="IPR016162">
    <property type="entry name" value="Ald_DH_N"/>
</dbReference>
<reference evidence="2" key="1">
    <citation type="journal article" date="2011" name="Genome Res.">
        <title>Deep small RNA sequencing from the nematode Ascaris reveals conservation, functional diversification, and novel developmental profiles.</title>
        <authorList>
            <person name="Wang J."/>
            <person name="Czech B."/>
            <person name="Crunk A."/>
            <person name="Wallace A."/>
            <person name="Mitreva M."/>
            <person name="Hannon G.J."/>
            <person name="Davis R.E."/>
        </authorList>
    </citation>
    <scope>NUCLEOTIDE SEQUENCE</scope>
</reference>
<feature type="domain" description="Aldehyde dehydrogenase" evidence="1">
    <location>
        <begin position="20"/>
        <end position="98"/>
    </location>
</feature>
<organism evidence="2">
    <name type="scientific">Ascaris suum</name>
    <name type="common">Pig roundworm</name>
    <name type="synonym">Ascaris lumbricoides</name>
    <dbReference type="NCBI Taxonomy" id="6253"/>
    <lineage>
        <taxon>Eukaryota</taxon>
        <taxon>Metazoa</taxon>
        <taxon>Ecdysozoa</taxon>
        <taxon>Nematoda</taxon>
        <taxon>Chromadorea</taxon>
        <taxon>Rhabditida</taxon>
        <taxon>Spirurina</taxon>
        <taxon>Ascaridomorpha</taxon>
        <taxon>Ascaridoidea</taxon>
        <taxon>Ascarididae</taxon>
        <taxon>Ascaris</taxon>
    </lineage>
</organism>
<sequence length="103" mass="11339">MGNLSTRREWTLSRVLIHSISMAELHSSCPSRKLYREVPGGSQQRFAYTRREPLGVVAGIGAWNYPFQTATWKIAPALAAGNAVVFKPSPFAPISAVFSLAKY</sequence>
<dbReference type="Pfam" id="PF00171">
    <property type="entry name" value="Aldedh"/>
    <property type="match status" value="1"/>
</dbReference>
<dbReference type="InterPro" id="IPR015590">
    <property type="entry name" value="Aldehyde_DH_dom"/>
</dbReference>
<dbReference type="InterPro" id="IPR016161">
    <property type="entry name" value="Ald_DH/histidinol_DH"/>
</dbReference>
<accession>F1LCX5</accession>
<dbReference type="AlphaFoldDB" id="F1LCX5"/>
<dbReference type="SUPFAM" id="SSF53720">
    <property type="entry name" value="ALDH-like"/>
    <property type="match status" value="1"/>
</dbReference>
<protein>
    <submittedName>
        <fullName evidence="2">4-trimethylaminobutyraldehyde dehydrogenase</fullName>
    </submittedName>
</protein>
<name>F1LCX5_ASCSU</name>
<evidence type="ECO:0000313" key="2">
    <source>
        <dbReference type="EMBL" id="ADY47979.1"/>
    </source>
</evidence>
<evidence type="ECO:0000259" key="1">
    <source>
        <dbReference type="Pfam" id="PF00171"/>
    </source>
</evidence>
<proteinExistence type="evidence at transcript level"/>
<dbReference type="EMBL" id="JI178157">
    <property type="protein sequence ID" value="ADY47979.1"/>
    <property type="molecule type" value="mRNA"/>
</dbReference>
<dbReference type="GO" id="GO:0016491">
    <property type="term" value="F:oxidoreductase activity"/>
    <property type="evidence" value="ECO:0007669"/>
    <property type="project" value="InterPro"/>
</dbReference>